<name>A0A1S8M9Z7_9CLOT</name>
<dbReference type="InterPro" id="IPR019057">
    <property type="entry name" value="Restrct_endonuc_II_Eco47II"/>
</dbReference>
<dbReference type="KEGG" id="crw:CROST_044400"/>
<protein>
    <submittedName>
        <fullName evidence="1">Uncharacterized protein</fullName>
    </submittedName>
</protein>
<evidence type="ECO:0000313" key="1">
    <source>
        <dbReference type="EMBL" id="URZ13674.1"/>
    </source>
</evidence>
<gene>
    <name evidence="1" type="ORF">CROST_044400</name>
</gene>
<organism evidence="1 2">
    <name type="scientific">Clostridium felsineum</name>
    <dbReference type="NCBI Taxonomy" id="36839"/>
    <lineage>
        <taxon>Bacteria</taxon>
        <taxon>Bacillati</taxon>
        <taxon>Bacillota</taxon>
        <taxon>Clostridia</taxon>
        <taxon>Eubacteriales</taxon>
        <taxon>Clostridiaceae</taxon>
        <taxon>Clostridium</taxon>
    </lineage>
</organism>
<dbReference type="Pfam" id="PF09553">
    <property type="entry name" value="RE_Eco47II"/>
    <property type="match status" value="1"/>
</dbReference>
<proteinExistence type="predicted"/>
<dbReference type="RefSeq" id="WP_077833600.1">
    <property type="nucleotide sequence ID" value="NZ_CP096983.1"/>
</dbReference>
<dbReference type="Proteomes" id="UP000190951">
    <property type="component" value="Chromosome"/>
</dbReference>
<dbReference type="GO" id="GO:0003677">
    <property type="term" value="F:DNA binding"/>
    <property type="evidence" value="ECO:0007669"/>
    <property type="project" value="InterPro"/>
</dbReference>
<dbReference type="GO" id="GO:0009036">
    <property type="term" value="F:type II site-specific deoxyribonuclease activity"/>
    <property type="evidence" value="ECO:0007669"/>
    <property type="project" value="InterPro"/>
</dbReference>
<reference evidence="1 2" key="1">
    <citation type="submission" date="2022-04" db="EMBL/GenBank/DDBJ databases">
        <title>Genome sequence of C. roseum typestrain.</title>
        <authorList>
            <person name="Poehlein A."/>
            <person name="Schoch T."/>
            <person name="Duerre P."/>
            <person name="Daniel R."/>
        </authorList>
    </citation>
    <scope>NUCLEOTIDE SEQUENCE [LARGE SCALE GENOMIC DNA]</scope>
    <source>
        <strain evidence="1 2">DSM 7320</strain>
    </source>
</reference>
<keyword evidence="2" id="KW-1185">Reference proteome</keyword>
<sequence>MSYLAFISDEHLLNCIDELYKTYLNCQQSVELKKFYENKVDHIKFNFDMQFNEIDIQDYVKAEITRKHDKTINNAIGLFHQNLFNGIDGYEAPPLSGYDIRKTDNTIFAELKNKHNTMNSSSTEATFLKLKKWADKYPNSTCYLVEIIATQSQDILWTPKCICY</sequence>
<dbReference type="EMBL" id="CP096983">
    <property type="protein sequence ID" value="URZ13674.1"/>
    <property type="molecule type" value="Genomic_DNA"/>
</dbReference>
<accession>A0A1S8M9Z7</accession>
<dbReference type="GO" id="GO:0009307">
    <property type="term" value="P:DNA restriction-modification system"/>
    <property type="evidence" value="ECO:0007669"/>
    <property type="project" value="InterPro"/>
</dbReference>
<dbReference type="AlphaFoldDB" id="A0A1S8M9Z7"/>
<evidence type="ECO:0000313" key="2">
    <source>
        <dbReference type="Proteomes" id="UP000190951"/>
    </source>
</evidence>